<feature type="compositionally biased region" description="Low complexity" evidence="1">
    <location>
        <begin position="100"/>
        <end position="111"/>
    </location>
</feature>
<gene>
    <name evidence="2" type="ORF">AVDCRST_MAG47-10</name>
</gene>
<dbReference type="GO" id="GO:0008677">
    <property type="term" value="F:2-dehydropantoate 2-reductase activity"/>
    <property type="evidence" value="ECO:0007669"/>
    <property type="project" value="UniProtKB-EC"/>
</dbReference>
<dbReference type="AlphaFoldDB" id="A0A6J4MGG5"/>
<keyword evidence="2" id="KW-0560">Oxidoreductase</keyword>
<proteinExistence type="predicted"/>
<sequence>DHGPTGSYRCGGCRPCRRRHLCRAAFGRARRRCRCRRVGRLPGAHRDAPAGCPQRQALGGQPVVRPPAPDRPRRHAAQRRLDARGVRRDPAWPVRRAHLGPPRSLGAPAGGRPRRARARPPPGDDVHRHRARPAAAPRLLLRRHRRRALHRGDGADHRRRPRRAARLGARGQAVAVPRRARPRCEPPGHAGLAGDGAAPGVRRHRPRGHAAPAAHRSARQRARHGQRSPDRPDRPGRRRDGARAPRGDRCDPARHPSVVRRSRPGDREHSCHGRPAAADPRRQAHRDPQRRLGEGHRV</sequence>
<accession>A0A6J4MGG5</accession>
<feature type="compositionally biased region" description="Basic residues" evidence="1">
    <location>
        <begin position="216"/>
        <end position="226"/>
    </location>
</feature>
<feature type="compositionally biased region" description="Low complexity" evidence="1">
    <location>
        <begin position="166"/>
        <end position="177"/>
    </location>
</feature>
<name>A0A6J4MGG5_9ACTN</name>
<feature type="region of interest" description="Disordered" evidence="1">
    <location>
        <begin position="44"/>
        <end position="298"/>
    </location>
</feature>
<protein>
    <submittedName>
        <fullName evidence="2">Ketopantoate reductase PanG</fullName>
        <ecNumber evidence="2">1.1.1.169</ecNumber>
    </submittedName>
</protein>
<reference evidence="2" key="1">
    <citation type="submission" date="2020-02" db="EMBL/GenBank/DDBJ databases">
        <authorList>
            <person name="Meier V. D."/>
        </authorList>
    </citation>
    <scope>NUCLEOTIDE SEQUENCE</scope>
    <source>
        <strain evidence="2">AVDCRST_MAG47</strain>
    </source>
</reference>
<dbReference type="EMBL" id="CADCUK010000001">
    <property type="protein sequence ID" value="CAA9358689.1"/>
    <property type="molecule type" value="Genomic_DNA"/>
</dbReference>
<evidence type="ECO:0000256" key="1">
    <source>
        <dbReference type="SAM" id="MobiDB-lite"/>
    </source>
</evidence>
<feature type="compositionally biased region" description="Basic and acidic residues" evidence="1">
    <location>
        <begin position="279"/>
        <end position="298"/>
    </location>
</feature>
<feature type="non-terminal residue" evidence="2">
    <location>
        <position position="298"/>
    </location>
</feature>
<feature type="compositionally biased region" description="Basic and acidic residues" evidence="1">
    <location>
        <begin position="79"/>
        <end position="90"/>
    </location>
</feature>
<dbReference type="EC" id="1.1.1.169" evidence="2"/>
<feature type="compositionally biased region" description="Basic residues" evidence="1">
    <location>
        <begin position="140"/>
        <end position="149"/>
    </location>
</feature>
<organism evidence="2">
    <name type="scientific">uncultured Nocardioidaceae bacterium</name>
    <dbReference type="NCBI Taxonomy" id="253824"/>
    <lineage>
        <taxon>Bacteria</taxon>
        <taxon>Bacillati</taxon>
        <taxon>Actinomycetota</taxon>
        <taxon>Actinomycetes</taxon>
        <taxon>Propionibacteriales</taxon>
        <taxon>Nocardioidaceae</taxon>
        <taxon>environmental samples</taxon>
    </lineage>
</organism>
<evidence type="ECO:0000313" key="2">
    <source>
        <dbReference type="EMBL" id="CAA9358689.1"/>
    </source>
</evidence>
<feature type="compositionally biased region" description="Basic and acidic residues" evidence="1">
    <location>
        <begin position="227"/>
        <end position="254"/>
    </location>
</feature>
<feature type="non-terminal residue" evidence="2">
    <location>
        <position position="1"/>
    </location>
</feature>